<name>A0A420DJP7_9RHOB</name>
<reference evidence="3 4" key="1">
    <citation type="submission" date="2018-09" db="EMBL/GenBank/DDBJ databases">
        <title>Genomic Encyclopedia of Archaeal and Bacterial Type Strains, Phase II (KMG-II): from individual species to whole genera.</title>
        <authorList>
            <person name="Goeker M."/>
        </authorList>
    </citation>
    <scope>NUCLEOTIDE SEQUENCE [LARGE SCALE GENOMIC DNA]</scope>
    <source>
        <strain evidence="3 4">DSM 11458</strain>
    </source>
</reference>
<evidence type="ECO:0000313" key="3">
    <source>
        <dbReference type="EMBL" id="RKE94442.1"/>
    </source>
</evidence>
<dbReference type="InterPro" id="IPR013517">
    <property type="entry name" value="FG-GAP"/>
</dbReference>
<dbReference type="SUPFAM" id="SSF69318">
    <property type="entry name" value="Integrin alpha N-terminal domain"/>
    <property type="match status" value="1"/>
</dbReference>
<organism evidence="3 4">
    <name type="scientific">Sulfitobacter guttiformis</name>
    <dbReference type="NCBI Taxonomy" id="74349"/>
    <lineage>
        <taxon>Bacteria</taxon>
        <taxon>Pseudomonadati</taxon>
        <taxon>Pseudomonadota</taxon>
        <taxon>Alphaproteobacteria</taxon>
        <taxon>Rhodobacterales</taxon>
        <taxon>Roseobacteraceae</taxon>
        <taxon>Sulfitobacter</taxon>
    </lineage>
</organism>
<dbReference type="InterPro" id="IPR028994">
    <property type="entry name" value="Integrin_alpha_N"/>
</dbReference>
<evidence type="ECO:0000313" key="4">
    <source>
        <dbReference type="Proteomes" id="UP000284407"/>
    </source>
</evidence>
<dbReference type="EMBL" id="RAQK01000002">
    <property type="protein sequence ID" value="RKE94442.1"/>
    <property type="molecule type" value="Genomic_DNA"/>
</dbReference>
<keyword evidence="1 2" id="KW-0732">Signal</keyword>
<dbReference type="Proteomes" id="UP000284407">
    <property type="component" value="Unassembled WGS sequence"/>
</dbReference>
<feature type="chain" id="PRO_5019276918" evidence="2">
    <location>
        <begin position="33"/>
        <end position="254"/>
    </location>
</feature>
<gene>
    <name evidence="3" type="ORF">C8N30_3570</name>
</gene>
<dbReference type="RefSeq" id="WP_232222790.1">
    <property type="nucleotide sequence ID" value="NZ_RAQK01000002.1"/>
</dbReference>
<comment type="caution">
    <text evidence="3">The sequence shown here is derived from an EMBL/GenBank/DDBJ whole genome shotgun (WGS) entry which is preliminary data.</text>
</comment>
<accession>A0A420DJP7</accession>
<dbReference type="STRING" id="1443111.Z949_899"/>
<dbReference type="Pfam" id="PF13517">
    <property type="entry name" value="FG-GAP_3"/>
    <property type="match status" value="1"/>
</dbReference>
<proteinExistence type="predicted"/>
<protein>
    <submittedName>
        <fullName evidence="3">VCBS repeat protein</fullName>
    </submittedName>
</protein>
<dbReference type="AlphaFoldDB" id="A0A420DJP7"/>
<feature type="signal peptide" evidence="2">
    <location>
        <begin position="1"/>
        <end position="32"/>
    </location>
</feature>
<sequence>MRQGARRLAFRKGTARASCSTMALCAVLTSFALPLSGAGDDGTIVSARYTEPTTRYAHGILGDAIEHGALELELAGAASRRVLRLPMTRVFEDTEPRVVDVDGDGRAEVVVVEAHQDQGARLAIYNASGLVAATPYIGTRNRWLAPVAVADMDGDGAVEIAYVDRPHLAKILRVWRYENGQLAEIAALEGVTNHRIGERDIAGGLRDCGAGPEMIVASADWQRLMAVSLTAGTLVAHDIGPHNDRASFAAALAC</sequence>
<evidence type="ECO:0000256" key="2">
    <source>
        <dbReference type="SAM" id="SignalP"/>
    </source>
</evidence>
<keyword evidence="4" id="KW-1185">Reference proteome</keyword>
<evidence type="ECO:0000256" key="1">
    <source>
        <dbReference type="ARBA" id="ARBA00022729"/>
    </source>
</evidence>